<dbReference type="InterPro" id="IPR013057">
    <property type="entry name" value="AA_transpt_TM"/>
</dbReference>
<dbReference type="VEuPathDB" id="TriTrypDB:Tc_MARK_3407"/>
<keyword evidence="2 6" id="KW-0812">Transmembrane</keyword>
<comment type="subcellular location">
    <subcellularLocation>
        <location evidence="1">Membrane</location>
        <topology evidence="1">Multi-pass membrane protein</topology>
    </subcellularLocation>
</comment>
<dbReference type="VEuPathDB" id="TriTrypDB:TCSYLVIO_002821"/>
<feature type="transmembrane region" description="Helical" evidence="6">
    <location>
        <begin position="407"/>
        <end position="428"/>
    </location>
</feature>
<keyword evidence="3 6" id="KW-1133">Transmembrane helix</keyword>
<dbReference type="PANTHER" id="PTHR22950:SF369">
    <property type="entry name" value="ACID TRANSPORTER 1, PUTATIVE-RELATED"/>
    <property type="match status" value="1"/>
</dbReference>
<feature type="transmembrane region" description="Helical" evidence="6">
    <location>
        <begin position="293"/>
        <end position="312"/>
    </location>
</feature>
<dbReference type="GO" id="GO:0015179">
    <property type="term" value="F:L-amino acid transmembrane transporter activity"/>
    <property type="evidence" value="ECO:0007669"/>
    <property type="project" value="TreeGrafter"/>
</dbReference>
<dbReference type="Proteomes" id="UP000246121">
    <property type="component" value="Unassembled WGS sequence"/>
</dbReference>
<dbReference type="GO" id="GO:0016020">
    <property type="term" value="C:membrane"/>
    <property type="evidence" value="ECO:0007669"/>
    <property type="project" value="UniProtKB-SubCell"/>
</dbReference>
<evidence type="ECO:0000313" key="8">
    <source>
        <dbReference type="EMBL" id="PWU83485.1"/>
    </source>
</evidence>
<feature type="transmembrane region" description="Helical" evidence="6">
    <location>
        <begin position="121"/>
        <end position="144"/>
    </location>
</feature>
<feature type="transmembrane region" description="Helical" evidence="6">
    <location>
        <begin position="475"/>
        <end position="497"/>
    </location>
</feature>
<evidence type="ECO:0000313" key="9">
    <source>
        <dbReference type="Proteomes" id="UP000246121"/>
    </source>
</evidence>
<sequence>MAHETRAAPSEAMGVPHSSTDQEDDALRPPGGAADNTAPSAQADHSLLFREKMHEEDTGRVAGELCRKEPVEQRGWAQSVMMLMSSGIPPGGLLSTVFNLSSICIGAGILGLPFAANSSGLVLALVYPALIGVLSVYSLYCLAVQMERLGSRTYEGMARVLLGPGFDYVTAVLRSLNTFGGSVSFIISVGDIFKAILDNTSAPAYWKSKSGNRLLTSLLWLTVMLPLVIPRHINSLRHISAVGIVFVIYFVVMIIIHSGMHGLSENAKNLHVTGITTDEGIHLFGTGNRALDGLGVFMFAFLCQVNSFEVYWDMSDRSASRFTLCSAIAMLLCFIVYGSTAVFGYLDFGNRATVSALLLYNPVKEPEVMVAYIGLLVKLCASFPLISMATRNSLYHSVGWDPDKLAFWKHCVVVVSLAVAALLFGLFIPSINMVFGFIGSFCGGATGFLLPSIFMMYGGNWSLRSVGWAHYTITYALLFAGVIMVVFGTGATIYGVVAGD</sequence>
<feature type="transmembrane region" description="Helical" evidence="6">
    <location>
        <begin position="368"/>
        <end position="386"/>
    </location>
</feature>
<feature type="transmembrane region" description="Helical" evidence="6">
    <location>
        <begin position="210"/>
        <end position="229"/>
    </location>
</feature>
<dbReference type="Pfam" id="PF01490">
    <property type="entry name" value="Aa_trans"/>
    <property type="match status" value="1"/>
</dbReference>
<dbReference type="VEuPathDB" id="TriTrypDB:TcG_04356"/>
<name>A0A2V2UH03_TRYCR</name>
<dbReference type="VEuPathDB" id="TriTrypDB:TcYC6_0107470"/>
<feature type="region of interest" description="Disordered" evidence="5">
    <location>
        <begin position="1"/>
        <end position="41"/>
    </location>
</feature>
<feature type="transmembrane region" description="Helical" evidence="6">
    <location>
        <begin position="91"/>
        <end position="115"/>
    </location>
</feature>
<dbReference type="EMBL" id="PRFA01000315">
    <property type="protein sequence ID" value="PWU83485.1"/>
    <property type="molecule type" value="Genomic_DNA"/>
</dbReference>
<dbReference type="AlphaFoldDB" id="A0A2V2UH03"/>
<dbReference type="VEuPathDB" id="TriTrypDB:TCDM_05549"/>
<evidence type="ECO:0000256" key="4">
    <source>
        <dbReference type="ARBA" id="ARBA00023136"/>
    </source>
</evidence>
<evidence type="ECO:0000256" key="3">
    <source>
        <dbReference type="ARBA" id="ARBA00022989"/>
    </source>
</evidence>
<dbReference type="PANTHER" id="PTHR22950">
    <property type="entry name" value="AMINO ACID TRANSPORTER"/>
    <property type="match status" value="1"/>
</dbReference>
<feature type="transmembrane region" description="Helical" evidence="6">
    <location>
        <begin position="241"/>
        <end position="260"/>
    </location>
</feature>
<gene>
    <name evidence="8" type="ORF">C4B63_315g9</name>
</gene>
<feature type="transmembrane region" description="Helical" evidence="6">
    <location>
        <begin position="434"/>
        <end position="454"/>
    </location>
</feature>
<dbReference type="VEuPathDB" id="TriTrypDB:BCY84_00229"/>
<evidence type="ECO:0000259" key="7">
    <source>
        <dbReference type="Pfam" id="PF01490"/>
    </source>
</evidence>
<dbReference type="GO" id="GO:0005737">
    <property type="term" value="C:cytoplasm"/>
    <property type="evidence" value="ECO:0007669"/>
    <property type="project" value="TreeGrafter"/>
</dbReference>
<comment type="caution">
    <text evidence="8">The sequence shown here is derived from an EMBL/GenBank/DDBJ whole genome shotgun (WGS) entry which is preliminary data.</text>
</comment>
<proteinExistence type="predicted"/>
<protein>
    <submittedName>
        <fullName evidence="8">Putative amino acid transporter</fullName>
    </submittedName>
</protein>
<accession>A0A2V2UH03</accession>
<dbReference type="VEuPathDB" id="TriTrypDB:TcBrA4_0050280"/>
<organism evidence="8 9">
    <name type="scientific">Trypanosoma cruzi</name>
    <dbReference type="NCBI Taxonomy" id="5693"/>
    <lineage>
        <taxon>Eukaryota</taxon>
        <taxon>Discoba</taxon>
        <taxon>Euglenozoa</taxon>
        <taxon>Kinetoplastea</taxon>
        <taxon>Metakinetoplastina</taxon>
        <taxon>Trypanosomatida</taxon>
        <taxon>Trypanosomatidae</taxon>
        <taxon>Trypanosoma</taxon>
        <taxon>Schizotrypanum</taxon>
    </lineage>
</organism>
<reference evidence="8 9" key="1">
    <citation type="journal article" date="2018" name="Microb. Genom.">
        <title>Expanding an expanded genome: long-read sequencing of Trypanosoma cruzi.</title>
        <authorList>
            <person name="Berna L."/>
            <person name="Rodriguez M."/>
            <person name="Chiribao M.L."/>
            <person name="Parodi-Talice A."/>
            <person name="Pita S."/>
            <person name="Rijo G."/>
            <person name="Alvarez-Valin F."/>
            <person name="Robello C."/>
        </authorList>
    </citation>
    <scope>NUCLEOTIDE SEQUENCE [LARGE SCALE GENOMIC DNA]</scope>
    <source>
        <strain evidence="8 9">Dm28c</strain>
    </source>
</reference>
<feature type="transmembrane region" description="Helical" evidence="6">
    <location>
        <begin position="324"/>
        <end position="348"/>
    </location>
</feature>
<keyword evidence="4 6" id="KW-0472">Membrane</keyword>
<evidence type="ECO:0000256" key="5">
    <source>
        <dbReference type="SAM" id="MobiDB-lite"/>
    </source>
</evidence>
<evidence type="ECO:0000256" key="1">
    <source>
        <dbReference type="ARBA" id="ARBA00004141"/>
    </source>
</evidence>
<evidence type="ECO:0000256" key="2">
    <source>
        <dbReference type="ARBA" id="ARBA00022692"/>
    </source>
</evidence>
<evidence type="ECO:0000256" key="6">
    <source>
        <dbReference type="SAM" id="Phobius"/>
    </source>
</evidence>
<dbReference type="VEuPathDB" id="TriTrypDB:TcCL_ESM04402"/>
<dbReference type="VEuPathDB" id="TriTrypDB:C3747_81g67"/>
<dbReference type="VEuPathDB" id="TriTrypDB:C4B63_315g9"/>
<feature type="domain" description="Amino acid transporter transmembrane" evidence="7">
    <location>
        <begin position="92"/>
        <end position="493"/>
    </location>
</feature>
<dbReference type="VEuPathDB" id="TriTrypDB:TcCLB.508557.20"/>